<keyword evidence="4" id="KW-0496">Mitochondrion</keyword>
<keyword evidence="2 7" id="KW-0812">Transmembrane</keyword>
<organism evidence="8 9">
    <name type="scientific">Lasiosphaeria miniovina</name>
    <dbReference type="NCBI Taxonomy" id="1954250"/>
    <lineage>
        <taxon>Eukaryota</taxon>
        <taxon>Fungi</taxon>
        <taxon>Dikarya</taxon>
        <taxon>Ascomycota</taxon>
        <taxon>Pezizomycotina</taxon>
        <taxon>Sordariomycetes</taxon>
        <taxon>Sordariomycetidae</taxon>
        <taxon>Sordariales</taxon>
        <taxon>Lasiosphaeriaceae</taxon>
        <taxon>Lasiosphaeria</taxon>
    </lineage>
</organism>
<evidence type="ECO:0000256" key="4">
    <source>
        <dbReference type="ARBA" id="ARBA00023128"/>
    </source>
</evidence>
<evidence type="ECO:0000256" key="2">
    <source>
        <dbReference type="ARBA" id="ARBA00022692"/>
    </source>
</evidence>
<dbReference type="PANTHER" id="PTHR28234">
    <property type="entry name" value="NUCLEAR CONTROL OF ATPASE PROTEIN 2"/>
    <property type="match status" value="1"/>
</dbReference>
<dbReference type="Pfam" id="PF08637">
    <property type="entry name" value="NCA2"/>
    <property type="match status" value="1"/>
</dbReference>
<reference evidence="8" key="1">
    <citation type="submission" date="2023-06" db="EMBL/GenBank/DDBJ databases">
        <title>Genome-scale phylogeny and comparative genomics of the fungal order Sordariales.</title>
        <authorList>
            <consortium name="Lawrence Berkeley National Laboratory"/>
            <person name="Hensen N."/>
            <person name="Bonometti L."/>
            <person name="Westerberg I."/>
            <person name="Brannstrom I.O."/>
            <person name="Guillou S."/>
            <person name="Cros-Aarteil S."/>
            <person name="Calhoun S."/>
            <person name="Haridas S."/>
            <person name="Kuo A."/>
            <person name="Mondo S."/>
            <person name="Pangilinan J."/>
            <person name="Riley R."/>
            <person name="LaButti K."/>
            <person name="Andreopoulos B."/>
            <person name="Lipzen A."/>
            <person name="Chen C."/>
            <person name="Yanf M."/>
            <person name="Daum C."/>
            <person name="Ng V."/>
            <person name="Clum A."/>
            <person name="Steindorff A."/>
            <person name="Ohm R."/>
            <person name="Martin F."/>
            <person name="Silar P."/>
            <person name="Natvig D."/>
            <person name="Lalanne C."/>
            <person name="Gautier V."/>
            <person name="Ament-velasquez S.L."/>
            <person name="Kruys A."/>
            <person name="Hutchinson M.I."/>
            <person name="Powell A.J."/>
            <person name="Barry K."/>
            <person name="Miller A.N."/>
            <person name="Grigoriev I.V."/>
            <person name="Debuchy R."/>
            <person name="Gladieux P."/>
            <person name="Thoren M.H."/>
            <person name="Johannesson H."/>
        </authorList>
    </citation>
    <scope>NUCLEOTIDE SEQUENCE</scope>
    <source>
        <strain evidence="8">SMH2392-1A</strain>
    </source>
</reference>
<dbReference type="EMBL" id="JAUIRO010000004">
    <property type="protein sequence ID" value="KAK0718281.1"/>
    <property type="molecule type" value="Genomic_DNA"/>
</dbReference>
<name>A0AA40DZ63_9PEZI</name>
<protein>
    <submittedName>
        <fullName evidence="8">ATP synthase regulation protein NCA2</fullName>
    </submittedName>
</protein>
<evidence type="ECO:0000313" key="8">
    <source>
        <dbReference type="EMBL" id="KAK0718281.1"/>
    </source>
</evidence>
<evidence type="ECO:0000313" key="9">
    <source>
        <dbReference type="Proteomes" id="UP001172101"/>
    </source>
</evidence>
<evidence type="ECO:0000256" key="5">
    <source>
        <dbReference type="ARBA" id="ARBA00023136"/>
    </source>
</evidence>
<keyword evidence="3 7" id="KW-1133">Transmembrane helix</keyword>
<feature type="region of interest" description="Disordered" evidence="6">
    <location>
        <begin position="214"/>
        <end position="241"/>
    </location>
</feature>
<dbReference type="GeneID" id="85317645"/>
<dbReference type="PANTHER" id="PTHR28234:SF1">
    <property type="entry name" value="NUCLEAR CONTROL OF ATPASE PROTEIN 2"/>
    <property type="match status" value="1"/>
</dbReference>
<evidence type="ECO:0000256" key="1">
    <source>
        <dbReference type="ARBA" id="ARBA00004225"/>
    </source>
</evidence>
<dbReference type="RefSeq" id="XP_060297074.1">
    <property type="nucleotide sequence ID" value="XM_060434375.1"/>
</dbReference>
<sequence>MSIVADQVRRLSERLDEVSLAELGLRDGHQGVHPSAAEDATVLSSPRVQELLRIVKNLSSGSASGQPLQSARIQRLLMQSGLLTEDDTSAMYPPVVKTKTDYESDIEWLLVGKATVQTFGLVMSTLLDDIIPLGNDIWYWDEILGSYSDSVLYTVQTSPLRMWWWSKEIYYDSLSRFQSLNRAMPPNEIVHDDDEFFRSPVPGELITHAHTFGTKHHTDSDNADEVSGAGETDGAGDEGPDLEVDLSLTLSRQWRQFYSIVRTSIAERSITDLRRRLFSRVDVCRAEAQEKRQQLCQLREMSAAGLGILMGEGLRFGQPHALRDENEWKSVLEQSVVLMDMILKNTLSLESNLQEFEEKIFNSVKEDPGLIMQAYNTVEAEAERPAVLARRIFYLLQQGIPGHLWSMNQLARHNGRPSRLVRYWPAAVALIVSSSTILRILINRQDDIVNWIRGLGATTRDFWFNWVVEPVRKIIGTIRHDTNSEIAIMSRDSLKADRESLERMVVDFACDNPNVAVGASSITDSQITEIRSKVKEGDVTPVLRAYEKDMKQPFVGAIKGDLVRSLLIQVQKTKVDLEVAISGIDALLKSQELVFGFVGLTPGIFVTIGVVQYLRTIFGGRKSVRKSRKARSSVRVLRNIDRIFSASTVGQLTGDSLISYKDHGLLLCEIHALRKLAHDVLPRDMRKEFIEDLDELGNLSKGTKMQMRVLDRIHWAYAEWLVKMR</sequence>
<keyword evidence="5 7" id="KW-0472">Membrane</keyword>
<gene>
    <name evidence="8" type="ORF">B0T26DRAFT_324437</name>
</gene>
<evidence type="ECO:0000256" key="3">
    <source>
        <dbReference type="ARBA" id="ARBA00022989"/>
    </source>
</evidence>
<evidence type="ECO:0000256" key="6">
    <source>
        <dbReference type="SAM" id="MobiDB-lite"/>
    </source>
</evidence>
<dbReference type="InterPro" id="IPR013946">
    <property type="entry name" value="NCA2-like"/>
</dbReference>
<evidence type="ECO:0000256" key="7">
    <source>
        <dbReference type="SAM" id="Phobius"/>
    </source>
</evidence>
<comment type="caution">
    <text evidence="8">The sequence shown here is derived from an EMBL/GenBank/DDBJ whole genome shotgun (WGS) entry which is preliminary data.</text>
</comment>
<proteinExistence type="predicted"/>
<accession>A0AA40DZ63</accession>
<keyword evidence="9" id="KW-1185">Reference proteome</keyword>
<feature type="transmembrane region" description="Helical" evidence="7">
    <location>
        <begin position="593"/>
        <end position="614"/>
    </location>
</feature>
<comment type="subcellular location">
    <subcellularLocation>
        <location evidence="1">Mitochondrion membrane</location>
        <topology evidence="1">Multi-pass membrane protein</topology>
    </subcellularLocation>
</comment>
<dbReference type="Proteomes" id="UP001172101">
    <property type="component" value="Unassembled WGS sequence"/>
</dbReference>
<dbReference type="AlphaFoldDB" id="A0AA40DZ63"/>
<dbReference type="GO" id="GO:0005741">
    <property type="term" value="C:mitochondrial outer membrane"/>
    <property type="evidence" value="ECO:0007669"/>
    <property type="project" value="TreeGrafter"/>
</dbReference>